<dbReference type="SUPFAM" id="SSF56059">
    <property type="entry name" value="Glutathione synthetase ATP-binding domain-like"/>
    <property type="match status" value="1"/>
</dbReference>
<comment type="pathway">
    <text evidence="3 14">Purine metabolism; IMP biosynthesis via de novo pathway; N(1)-(5-phospho-D-ribosyl)glycinamide from 5-phospho-alpha-D-ribose 1-diphosphate: step 2/2.</text>
</comment>
<keyword evidence="7 15" id="KW-0547">Nucleotide-binding</keyword>
<evidence type="ECO:0000256" key="1">
    <source>
        <dbReference type="ARBA" id="ARBA00001936"/>
    </source>
</evidence>
<dbReference type="NCBIfam" id="TIGR00877">
    <property type="entry name" value="purD"/>
    <property type="match status" value="1"/>
</dbReference>
<feature type="domain" description="ATP-grasp" evidence="16">
    <location>
        <begin position="107"/>
        <end position="310"/>
    </location>
</feature>
<keyword evidence="10" id="KW-0464">Manganese</keyword>
<dbReference type="FunFam" id="3.30.470.20:FF:000018">
    <property type="entry name" value="Trifunctional purine biosynthetic protein adenosine-3"/>
    <property type="match status" value="1"/>
</dbReference>
<dbReference type="GO" id="GO:0046872">
    <property type="term" value="F:metal ion binding"/>
    <property type="evidence" value="ECO:0007669"/>
    <property type="project" value="UniProtKB-KW"/>
</dbReference>
<dbReference type="GO" id="GO:0004637">
    <property type="term" value="F:phosphoribosylamine-glycine ligase activity"/>
    <property type="evidence" value="ECO:0007669"/>
    <property type="project" value="UniProtKB-UniRule"/>
</dbReference>
<dbReference type="PROSITE" id="PS50975">
    <property type="entry name" value="ATP_GRASP"/>
    <property type="match status" value="1"/>
</dbReference>
<keyword evidence="9 15" id="KW-0067">ATP-binding</keyword>
<keyword evidence="8 14" id="KW-0658">Purine biosynthesis</keyword>
<dbReference type="PANTHER" id="PTHR43472:SF1">
    <property type="entry name" value="PHOSPHORIBOSYLAMINE--GLYCINE LIGASE, CHLOROPLASTIC"/>
    <property type="match status" value="1"/>
</dbReference>
<evidence type="ECO:0000256" key="10">
    <source>
        <dbReference type="ARBA" id="ARBA00023211"/>
    </source>
</evidence>
<dbReference type="Proteomes" id="UP000306980">
    <property type="component" value="Unassembled WGS sequence"/>
</dbReference>
<evidence type="ECO:0000256" key="14">
    <source>
        <dbReference type="HAMAP-Rule" id="MF_00138"/>
    </source>
</evidence>
<evidence type="ECO:0000256" key="11">
    <source>
        <dbReference type="ARBA" id="ARBA00038345"/>
    </source>
</evidence>
<dbReference type="InterPro" id="IPR011761">
    <property type="entry name" value="ATP-grasp"/>
</dbReference>
<dbReference type="Pfam" id="PF02843">
    <property type="entry name" value="GARS_C"/>
    <property type="match status" value="1"/>
</dbReference>
<dbReference type="Pfam" id="PF02844">
    <property type="entry name" value="GARS_N"/>
    <property type="match status" value="1"/>
</dbReference>
<evidence type="ECO:0000256" key="3">
    <source>
        <dbReference type="ARBA" id="ARBA00005174"/>
    </source>
</evidence>
<comment type="caution">
    <text evidence="17">The sequence shown here is derived from an EMBL/GenBank/DDBJ whole genome shotgun (WGS) entry which is preliminary data.</text>
</comment>
<evidence type="ECO:0000256" key="9">
    <source>
        <dbReference type="ARBA" id="ARBA00022840"/>
    </source>
</evidence>
<evidence type="ECO:0000256" key="13">
    <source>
        <dbReference type="ARBA" id="ARBA00042864"/>
    </source>
</evidence>
<evidence type="ECO:0000256" key="2">
    <source>
        <dbReference type="ARBA" id="ARBA00001946"/>
    </source>
</evidence>
<name>A0A5S3QLN7_9BACI</name>
<dbReference type="InterPro" id="IPR020562">
    <property type="entry name" value="PRibGlycinamide_synth_N"/>
</dbReference>
<evidence type="ECO:0000256" key="15">
    <source>
        <dbReference type="PROSITE-ProRule" id="PRU00409"/>
    </source>
</evidence>
<dbReference type="Gene3D" id="3.30.470.20">
    <property type="entry name" value="ATP-grasp fold, B domain"/>
    <property type="match status" value="1"/>
</dbReference>
<dbReference type="Pfam" id="PF01071">
    <property type="entry name" value="GARS_A"/>
    <property type="match status" value="1"/>
</dbReference>
<dbReference type="GO" id="GO:0009113">
    <property type="term" value="P:purine nucleobase biosynthetic process"/>
    <property type="evidence" value="ECO:0007669"/>
    <property type="project" value="InterPro"/>
</dbReference>
<dbReference type="InterPro" id="IPR037123">
    <property type="entry name" value="PRibGlycinamide_synth_C_sf"/>
</dbReference>
<evidence type="ECO:0000256" key="8">
    <source>
        <dbReference type="ARBA" id="ARBA00022755"/>
    </source>
</evidence>
<organism evidence="17 18">
    <name type="scientific">Lentibacillus cibarius</name>
    <dbReference type="NCBI Taxonomy" id="2583219"/>
    <lineage>
        <taxon>Bacteria</taxon>
        <taxon>Bacillati</taxon>
        <taxon>Bacillota</taxon>
        <taxon>Bacilli</taxon>
        <taxon>Bacillales</taxon>
        <taxon>Bacillaceae</taxon>
        <taxon>Lentibacillus</taxon>
    </lineage>
</organism>
<dbReference type="OrthoDB" id="9807240at2"/>
<evidence type="ECO:0000313" key="18">
    <source>
        <dbReference type="Proteomes" id="UP000306980"/>
    </source>
</evidence>
<evidence type="ECO:0000256" key="12">
    <source>
        <dbReference type="ARBA" id="ARBA00042242"/>
    </source>
</evidence>
<accession>A0A5S3QLN7</accession>
<keyword evidence="5 14" id="KW-0436">Ligase</keyword>
<comment type="catalytic activity">
    <reaction evidence="14">
        <text>5-phospho-beta-D-ribosylamine + glycine + ATP = N(1)-(5-phospho-beta-D-ribosyl)glycinamide + ADP + phosphate + H(+)</text>
        <dbReference type="Rhea" id="RHEA:17453"/>
        <dbReference type="ChEBI" id="CHEBI:15378"/>
        <dbReference type="ChEBI" id="CHEBI:30616"/>
        <dbReference type="ChEBI" id="CHEBI:43474"/>
        <dbReference type="ChEBI" id="CHEBI:57305"/>
        <dbReference type="ChEBI" id="CHEBI:58681"/>
        <dbReference type="ChEBI" id="CHEBI:143788"/>
        <dbReference type="ChEBI" id="CHEBI:456216"/>
        <dbReference type="EC" id="6.3.4.13"/>
    </reaction>
</comment>
<dbReference type="HAMAP" id="MF_00138">
    <property type="entry name" value="GARS"/>
    <property type="match status" value="1"/>
</dbReference>
<gene>
    <name evidence="14 17" type="primary">purD</name>
    <name evidence="17" type="ORF">FFL34_12240</name>
</gene>
<dbReference type="Gene3D" id="3.40.50.20">
    <property type="match status" value="1"/>
</dbReference>
<dbReference type="SMART" id="SM01209">
    <property type="entry name" value="GARS_A"/>
    <property type="match status" value="1"/>
</dbReference>
<dbReference type="InterPro" id="IPR013815">
    <property type="entry name" value="ATP_grasp_subdomain_1"/>
</dbReference>
<dbReference type="Gene3D" id="3.90.600.10">
    <property type="entry name" value="Phosphoribosylglycinamide synthetase, C-terminal domain"/>
    <property type="match status" value="1"/>
</dbReference>
<evidence type="ECO:0000256" key="4">
    <source>
        <dbReference type="ARBA" id="ARBA00013255"/>
    </source>
</evidence>
<evidence type="ECO:0000256" key="5">
    <source>
        <dbReference type="ARBA" id="ARBA00022598"/>
    </source>
</evidence>
<dbReference type="InterPro" id="IPR020559">
    <property type="entry name" value="PRibGlycinamide_synth_CS"/>
</dbReference>
<dbReference type="InterPro" id="IPR020561">
    <property type="entry name" value="PRibGlycinamid_synth_ATP-grasp"/>
</dbReference>
<evidence type="ECO:0000256" key="6">
    <source>
        <dbReference type="ARBA" id="ARBA00022723"/>
    </source>
</evidence>
<dbReference type="SMART" id="SM01210">
    <property type="entry name" value="GARS_C"/>
    <property type="match status" value="1"/>
</dbReference>
<dbReference type="UniPathway" id="UPA00074">
    <property type="reaction ID" value="UER00125"/>
</dbReference>
<dbReference type="InterPro" id="IPR020560">
    <property type="entry name" value="PRibGlycinamide_synth_C-dom"/>
</dbReference>
<evidence type="ECO:0000259" key="16">
    <source>
        <dbReference type="PROSITE" id="PS50975"/>
    </source>
</evidence>
<dbReference type="InterPro" id="IPR016185">
    <property type="entry name" value="PreATP-grasp_dom_sf"/>
</dbReference>
<dbReference type="RefSeq" id="WP_138603679.1">
    <property type="nucleotide sequence ID" value="NZ_VCIA01000001.1"/>
</dbReference>
<dbReference type="SUPFAM" id="SSF52440">
    <property type="entry name" value="PreATP-grasp domain"/>
    <property type="match status" value="1"/>
</dbReference>
<dbReference type="AlphaFoldDB" id="A0A5S3QLN7"/>
<dbReference type="InterPro" id="IPR000115">
    <property type="entry name" value="PRibGlycinamide_synth"/>
</dbReference>
<comment type="cofactor">
    <cofactor evidence="1">
        <name>Mn(2+)</name>
        <dbReference type="ChEBI" id="CHEBI:29035"/>
    </cofactor>
</comment>
<sequence length="422" mass="45140">MNLLVVGSGGREHSLIMKLRESGRADQIYAAPGNGGISNFATCVNINEMDMERLVEFAREKEIDLTIVGPEAPLLAGIADRFHEAGLAIFAPSQKAALLEGSKRYAKDFMQKYDIPTADYASFTKATDAKAYINKIGAPVVVKADGLAAGKGVVVANTIEEAVTAVDELTDDEEGSPGIVVEECLVGSELSLMAFVHDGNVFPMLPARDYKRAYDDDEGPNTGGMGAYAPVADVSSETLEKVKENILQVTADGIKQEGHPFTGILYAGLMMTADGPKVIEFNARFGDPETQVVLPLLQNDLLQVFLDVLDGKDPELEWEAKSCAGVVLASAGYPGPYEKGAPLPELTTDENSFVVHAGTRETADGTVSDGGRVLLAGAKGDTLSEAIQSAYDWLDQHIDSDAFFYRKDIARPTIPSKLTTNN</sequence>
<dbReference type="SUPFAM" id="SSF51246">
    <property type="entry name" value="Rudiment single hybrid motif"/>
    <property type="match status" value="1"/>
</dbReference>
<dbReference type="PANTHER" id="PTHR43472">
    <property type="entry name" value="PHOSPHORIBOSYLAMINE--GLYCINE LIGASE"/>
    <property type="match status" value="1"/>
</dbReference>
<protein>
    <recommendedName>
        <fullName evidence="4 14">Phosphoribosylamine--glycine ligase</fullName>
        <ecNumber evidence="4 14">6.3.4.13</ecNumber>
    </recommendedName>
    <alternativeName>
        <fullName evidence="14">GARS</fullName>
    </alternativeName>
    <alternativeName>
        <fullName evidence="12 14">Glycinamide ribonucleotide synthetase</fullName>
    </alternativeName>
    <alternativeName>
        <fullName evidence="13 14">Phosphoribosylglycinamide synthetase</fullName>
    </alternativeName>
</protein>
<dbReference type="EMBL" id="VCIA01000001">
    <property type="protein sequence ID" value="TMN22780.1"/>
    <property type="molecule type" value="Genomic_DNA"/>
</dbReference>
<dbReference type="PROSITE" id="PS00184">
    <property type="entry name" value="GARS"/>
    <property type="match status" value="1"/>
</dbReference>
<comment type="similarity">
    <text evidence="11 14">Belongs to the GARS family.</text>
</comment>
<comment type="cofactor">
    <cofactor evidence="2">
        <name>Mg(2+)</name>
        <dbReference type="ChEBI" id="CHEBI:18420"/>
    </cofactor>
</comment>
<keyword evidence="6" id="KW-0479">Metal-binding</keyword>
<dbReference type="GO" id="GO:0005524">
    <property type="term" value="F:ATP binding"/>
    <property type="evidence" value="ECO:0007669"/>
    <property type="project" value="UniProtKB-UniRule"/>
</dbReference>
<dbReference type="InterPro" id="IPR011054">
    <property type="entry name" value="Rudment_hybrid_motif"/>
</dbReference>
<dbReference type="Gene3D" id="3.30.1490.20">
    <property type="entry name" value="ATP-grasp fold, A domain"/>
    <property type="match status" value="1"/>
</dbReference>
<dbReference type="GO" id="GO:0006189">
    <property type="term" value="P:'de novo' IMP biosynthetic process"/>
    <property type="evidence" value="ECO:0007669"/>
    <property type="project" value="UniProtKB-UniRule"/>
</dbReference>
<reference evidence="17 18" key="1">
    <citation type="submission" date="2019-05" db="EMBL/GenBank/DDBJ databases">
        <title>Genomic analysis of Lentibacillus sp. NKC220-2.</title>
        <authorList>
            <person name="Oh Y.J."/>
        </authorList>
    </citation>
    <scope>NUCLEOTIDE SEQUENCE [LARGE SCALE GENOMIC DNA]</scope>
    <source>
        <strain evidence="17 18">NKC220-2</strain>
    </source>
</reference>
<evidence type="ECO:0000256" key="7">
    <source>
        <dbReference type="ARBA" id="ARBA00022741"/>
    </source>
</evidence>
<proteinExistence type="inferred from homology"/>
<dbReference type="EC" id="6.3.4.13" evidence="4 14"/>
<evidence type="ECO:0000313" key="17">
    <source>
        <dbReference type="EMBL" id="TMN22780.1"/>
    </source>
</evidence>